<feature type="compositionally biased region" description="Polar residues" evidence="1">
    <location>
        <begin position="29"/>
        <end position="44"/>
    </location>
</feature>
<dbReference type="EMBL" id="CP036263">
    <property type="protein sequence ID" value="QDT01243.1"/>
    <property type="molecule type" value="Genomic_DNA"/>
</dbReference>
<protein>
    <submittedName>
        <fullName evidence="2">Uncharacterized protein</fullName>
    </submittedName>
</protein>
<dbReference type="AlphaFoldDB" id="A0A517N289"/>
<dbReference type="RefSeq" id="WP_145063297.1">
    <property type="nucleotide sequence ID" value="NZ_CP036263.1"/>
</dbReference>
<evidence type="ECO:0000256" key="1">
    <source>
        <dbReference type="SAM" id="MobiDB-lite"/>
    </source>
</evidence>
<feature type="region of interest" description="Disordered" evidence="1">
    <location>
        <begin position="28"/>
        <end position="55"/>
    </location>
</feature>
<dbReference type="OrthoDB" id="286829at2"/>
<evidence type="ECO:0000313" key="2">
    <source>
        <dbReference type="EMBL" id="QDT01243.1"/>
    </source>
</evidence>
<organism evidence="2 3">
    <name type="scientific">Adhaeretor mobilis</name>
    <dbReference type="NCBI Taxonomy" id="1930276"/>
    <lineage>
        <taxon>Bacteria</taxon>
        <taxon>Pseudomonadati</taxon>
        <taxon>Planctomycetota</taxon>
        <taxon>Planctomycetia</taxon>
        <taxon>Pirellulales</taxon>
        <taxon>Lacipirellulaceae</taxon>
        <taxon>Adhaeretor</taxon>
    </lineage>
</organism>
<accession>A0A517N289</accession>
<name>A0A517N289_9BACT</name>
<dbReference type="Proteomes" id="UP000319852">
    <property type="component" value="Chromosome"/>
</dbReference>
<sequence length="461" mass="51481">MSTSTQRFTVALLTVWVVSYHHSMAEDGSATTTQGSIENNSRGSSAAHRKKPSALVAGQPDVEGKLRKLATLLPLFSFDLKVGEAMLFDLKTGQMVRTHRRHKSHLRHVKFSPKSGHALLSFFDFSVLWDTDTGEVIREFKHGGIAQFSPDGSSLLIYDSWRARRFDVESGELIETVQLPSIGIFKSHSTRLNAHISNEVRRDASGNLIYNFETSNTRVILDASTGNEIGRCPSNSGWYYVSGATERVFEGGPSRPYNVVRVFNFEQKEVDRFEMPSGELTGVDGRMMALSPDGKKFLYARYIKASDDPSDIAARFLKSNYALYDAESGEELKSFGEYELGYSGHFSPDGSRTVLLPTFGNSGKYIRDPEIIVIDNATGTVEHKFYSGPWSLPSVDIDHTGTRMLVAGSINVAFWRRFGEWRLLEQQKPMPRKVSDLLRIIADWKATELAIPKDGMDVPAN</sequence>
<gene>
    <name evidence="2" type="ORF">HG15A2_45850</name>
</gene>
<proteinExistence type="predicted"/>
<dbReference type="Gene3D" id="2.130.10.10">
    <property type="entry name" value="YVTN repeat-like/Quinoprotein amine dehydrogenase"/>
    <property type="match status" value="1"/>
</dbReference>
<dbReference type="KEGG" id="amob:HG15A2_45850"/>
<dbReference type="SUPFAM" id="SSF82171">
    <property type="entry name" value="DPP6 N-terminal domain-like"/>
    <property type="match status" value="1"/>
</dbReference>
<evidence type="ECO:0000313" key="3">
    <source>
        <dbReference type="Proteomes" id="UP000319852"/>
    </source>
</evidence>
<dbReference type="InterPro" id="IPR015943">
    <property type="entry name" value="WD40/YVTN_repeat-like_dom_sf"/>
</dbReference>
<keyword evidence="3" id="KW-1185">Reference proteome</keyword>
<reference evidence="2 3" key="1">
    <citation type="submission" date="2019-02" db="EMBL/GenBank/DDBJ databases">
        <title>Deep-cultivation of Planctomycetes and their phenomic and genomic characterization uncovers novel biology.</title>
        <authorList>
            <person name="Wiegand S."/>
            <person name="Jogler M."/>
            <person name="Boedeker C."/>
            <person name="Pinto D."/>
            <person name="Vollmers J."/>
            <person name="Rivas-Marin E."/>
            <person name="Kohn T."/>
            <person name="Peeters S.H."/>
            <person name="Heuer A."/>
            <person name="Rast P."/>
            <person name="Oberbeckmann S."/>
            <person name="Bunk B."/>
            <person name="Jeske O."/>
            <person name="Meyerdierks A."/>
            <person name="Storesund J.E."/>
            <person name="Kallscheuer N."/>
            <person name="Luecker S."/>
            <person name="Lage O.M."/>
            <person name="Pohl T."/>
            <person name="Merkel B.J."/>
            <person name="Hornburger P."/>
            <person name="Mueller R.-W."/>
            <person name="Bruemmer F."/>
            <person name="Labrenz M."/>
            <person name="Spormann A.M."/>
            <person name="Op den Camp H."/>
            <person name="Overmann J."/>
            <person name="Amann R."/>
            <person name="Jetten M.S.M."/>
            <person name="Mascher T."/>
            <person name="Medema M.H."/>
            <person name="Devos D.P."/>
            <person name="Kaster A.-K."/>
            <person name="Ovreas L."/>
            <person name="Rohde M."/>
            <person name="Galperin M.Y."/>
            <person name="Jogler C."/>
        </authorList>
    </citation>
    <scope>NUCLEOTIDE SEQUENCE [LARGE SCALE GENOMIC DNA]</scope>
    <source>
        <strain evidence="2 3">HG15A2</strain>
    </source>
</reference>